<evidence type="ECO:0000313" key="2">
    <source>
        <dbReference type="Proteomes" id="UP000249464"/>
    </source>
</evidence>
<gene>
    <name evidence="1" type="primary">BQ5605_C007g04559</name>
    <name evidence="1" type="ORF">BQ5605_C007G04559</name>
</gene>
<accession>A0A2X0MUH7</accession>
<name>A0A2X0MUH7_9BASI</name>
<reference evidence="1 2" key="1">
    <citation type="submission" date="2016-11" db="EMBL/GenBank/DDBJ databases">
        <authorList>
            <person name="Jaros S."/>
            <person name="Januszkiewicz K."/>
            <person name="Wedrychowicz H."/>
        </authorList>
    </citation>
    <scope>NUCLEOTIDE SEQUENCE [LARGE SCALE GENOMIC DNA]</scope>
</reference>
<proteinExistence type="predicted"/>
<sequence length="56" mass="6433">MMCTLDHARGPCFAFIVLILIRQRCMRLSDFGLINHRCSYEAVAADHLGFDSFKLQ</sequence>
<dbReference type="EMBL" id="FQNC01000045">
    <property type="protein sequence ID" value="SGY61450.1"/>
    <property type="molecule type" value="Genomic_DNA"/>
</dbReference>
<keyword evidence="2" id="KW-1185">Reference proteome</keyword>
<evidence type="ECO:0000313" key="1">
    <source>
        <dbReference type="EMBL" id="SGY61450.1"/>
    </source>
</evidence>
<dbReference type="AlphaFoldDB" id="A0A2X0MUH7"/>
<protein>
    <submittedName>
        <fullName evidence="1">BQ5605_C007g04559 protein</fullName>
    </submittedName>
</protein>
<organism evidence="1 2">
    <name type="scientific">Microbotryum silenes-dioicae</name>
    <dbReference type="NCBI Taxonomy" id="796604"/>
    <lineage>
        <taxon>Eukaryota</taxon>
        <taxon>Fungi</taxon>
        <taxon>Dikarya</taxon>
        <taxon>Basidiomycota</taxon>
        <taxon>Pucciniomycotina</taxon>
        <taxon>Microbotryomycetes</taxon>
        <taxon>Microbotryales</taxon>
        <taxon>Microbotryaceae</taxon>
        <taxon>Microbotryum</taxon>
    </lineage>
</organism>
<dbReference type="Proteomes" id="UP000249464">
    <property type="component" value="Unassembled WGS sequence"/>
</dbReference>